<feature type="transmembrane region" description="Helical" evidence="1">
    <location>
        <begin position="75"/>
        <end position="92"/>
    </location>
</feature>
<feature type="transmembrane region" description="Helical" evidence="1">
    <location>
        <begin position="21"/>
        <end position="43"/>
    </location>
</feature>
<gene>
    <name evidence="3" type="ORF">V1633_11765</name>
</gene>
<dbReference type="Pfam" id="PF01569">
    <property type="entry name" value="PAP2"/>
    <property type="match status" value="1"/>
</dbReference>
<keyword evidence="4" id="KW-1185">Reference proteome</keyword>
<evidence type="ECO:0000259" key="2">
    <source>
        <dbReference type="Pfam" id="PF01569"/>
    </source>
</evidence>
<proteinExistence type="predicted"/>
<dbReference type="SUPFAM" id="SSF48317">
    <property type="entry name" value="Acid phosphatase/Vanadium-dependent haloperoxidase"/>
    <property type="match status" value="1"/>
</dbReference>
<dbReference type="EMBL" id="JAZGQK010000009">
    <property type="protein sequence ID" value="MEE6259161.1"/>
    <property type="molecule type" value="Genomic_DNA"/>
</dbReference>
<evidence type="ECO:0000313" key="3">
    <source>
        <dbReference type="EMBL" id="MEE6259161.1"/>
    </source>
</evidence>
<feature type="transmembrane region" description="Helical" evidence="1">
    <location>
        <begin position="190"/>
        <end position="210"/>
    </location>
</feature>
<evidence type="ECO:0000313" key="4">
    <source>
        <dbReference type="Proteomes" id="UP001332243"/>
    </source>
</evidence>
<dbReference type="RefSeq" id="WP_331214292.1">
    <property type="nucleotide sequence ID" value="NZ_JAZGQK010000009.1"/>
</dbReference>
<protein>
    <submittedName>
        <fullName evidence="3">Phosphatase PAP2 family protein</fullName>
    </submittedName>
</protein>
<feature type="transmembrane region" description="Helical" evidence="1">
    <location>
        <begin position="160"/>
        <end position="178"/>
    </location>
</feature>
<keyword evidence="1" id="KW-0812">Transmembrane</keyword>
<evidence type="ECO:0000256" key="1">
    <source>
        <dbReference type="SAM" id="Phobius"/>
    </source>
</evidence>
<keyword evidence="1" id="KW-0472">Membrane</keyword>
<dbReference type="InterPro" id="IPR000326">
    <property type="entry name" value="PAP2/HPO"/>
</dbReference>
<name>A0ABU7RRW9_9ACTN</name>
<sequence length="254" mass="27587">MRETTTVRRPLRLRPVSPAGWWFDGLLLAAVIGLTAALAAGQLHDLDLAVRSWANAHRPESAYWVTRVLNSLGQGGWFLMPITFGLAALVMLRTRSIRPLLVGIGAFALTSFVVGPVKILTDRAAPSSKLPPEESVRLFNTLPANEWDLSYPSGHVANAIVWYAAMAVLVAALLRTFGRPDAPPALYRTIRVVPPAIVFCTTTYLGWHWITDSIAGLLLGLLLGRLLTRVPWDDLPVPPLPGGVHRPAGLTADD</sequence>
<organism evidence="3 4">
    <name type="scientific">Plantactinospora sonchi</name>
    <dbReference type="NCBI Taxonomy" id="1544735"/>
    <lineage>
        <taxon>Bacteria</taxon>
        <taxon>Bacillati</taxon>
        <taxon>Actinomycetota</taxon>
        <taxon>Actinomycetes</taxon>
        <taxon>Micromonosporales</taxon>
        <taxon>Micromonosporaceae</taxon>
        <taxon>Plantactinospora</taxon>
    </lineage>
</organism>
<dbReference type="Proteomes" id="UP001332243">
    <property type="component" value="Unassembled WGS sequence"/>
</dbReference>
<accession>A0ABU7RRW9</accession>
<keyword evidence="1" id="KW-1133">Transmembrane helix</keyword>
<reference evidence="3 4" key="1">
    <citation type="submission" date="2024-01" db="EMBL/GenBank/DDBJ databases">
        <title>Genome insights into Plantactinospora sonchi sp. nov.</title>
        <authorList>
            <person name="Wang L."/>
        </authorList>
    </citation>
    <scope>NUCLEOTIDE SEQUENCE [LARGE SCALE GENOMIC DNA]</scope>
    <source>
        <strain evidence="3 4">NEAU-QY2</strain>
    </source>
</reference>
<feature type="domain" description="Phosphatidic acid phosphatase type 2/haloperoxidase" evidence="2">
    <location>
        <begin position="104"/>
        <end position="233"/>
    </location>
</feature>
<dbReference type="Gene3D" id="1.20.144.10">
    <property type="entry name" value="Phosphatidic acid phosphatase type 2/haloperoxidase"/>
    <property type="match status" value="1"/>
</dbReference>
<dbReference type="InterPro" id="IPR036938">
    <property type="entry name" value="PAP2/HPO_sf"/>
</dbReference>
<feature type="transmembrane region" description="Helical" evidence="1">
    <location>
        <begin position="99"/>
        <end position="120"/>
    </location>
</feature>
<comment type="caution">
    <text evidence="3">The sequence shown here is derived from an EMBL/GenBank/DDBJ whole genome shotgun (WGS) entry which is preliminary data.</text>
</comment>